<reference evidence="1 2" key="1">
    <citation type="submission" date="2015-01" db="EMBL/GenBank/DDBJ databases">
        <title>Evolution of Trichinella species and genotypes.</title>
        <authorList>
            <person name="Korhonen P.K."/>
            <person name="Edoardo P."/>
            <person name="Giuseppe L.R."/>
            <person name="Gasser R.B."/>
        </authorList>
    </citation>
    <scope>NUCLEOTIDE SEQUENCE [LARGE SCALE GENOMIC DNA]</scope>
    <source>
        <strain evidence="1">ISS1029</strain>
    </source>
</reference>
<dbReference type="Proteomes" id="UP000055024">
    <property type="component" value="Unassembled WGS sequence"/>
</dbReference>
<protein>
    <submittedName>
        <fullName evidence="1">Uncharacterized protein</fullName>
    </submittedName>
</protein>
<comment type="caution">
    <text evidence="1">The sequence shown here is derived from an EMBL/GenBank/DDBJ whole genome shotgun (WGS) entry which is preliminary data.</text>
</comment>
<sequence length="68" mass="7991">MYVIDLCIETSGFQFYISIYNKMLLQYFFADNSDFAPKKTPVENMRLSLKSIEKMLLDVAVFLSKEHD</sequence>
<keyword evidence="2" id="KW-1185">Reference proteome</keyword>
<evidence type="ECO:0000313" key="2">
    <source>
        <dbReference type="Proteomes" id="UP000055024"/>
    </source>
</evidence>
<name>A0A0V1HH70_9BILA</name>
<proteinExistence type="predicted"/>
<dbReference type="AlphaFoldDB" id="A0A0V1HH70"/>
<gene>
    <name evidence="1" type="ORF">T11_11738</name>
</gene>
<dbReference type="EMBL" id="JYDP01000064">
    <property type="protein sequence ID" value="KRZ10067.1"/>
    <property type="molecule type" value="Genomic_DNA"/>
</dbReference>
<accession>A0A0V1HH70</accession>
<organism evidence="1 2">
    <name type="scientific">Trichinella zimbabwensis</name>
    <dbReference type="NCBI Taxonomy" id="268475"/>
    <lineage>
        <taxon>Eukaryota</taxon>
        <taxon>Metazoa</taxon>
        <taxon>Ecdysozoa</taxon>
        <taxon>Nematoda</taxon>
        <taxon>Enoplea</taxon>
        <taxon>Dorylaimia</taxon>
        <taxon>Trichinellida</taxon>
        <taxon>Trichinellidae</taxon>
        <taxon>Trichinella</taxon>
    </lineage>
</organism>
<evidence type="ECO:0000313" key="1">
    <source>
        <dbReference type="EMBL" id="KRZ10067.1"/>
    </source>
</evidence>